<evidence type="ECO:0000313" key="2">
    <source>
        <dbReference type="Proteomes" id="UP000325577"/>
    </source>
</evidence>
<dbReference type="AlphaFoldDB" id="A0A5J5ANB3"/>
<protein>
    <submittedName>
        <fullName evidence="1">Uncharacterized protein</fullName>
    </submittedName>
</protein>
<reference evidence="1 2" key="1">
    <citation type="submission" date="2019-09" db="EMBL/GenBank/DDBJ databases">
        <title>A chromosome-level genome assembly of the Chinese tupelo Nyssa sinensis.</title>
        <authorList>
            <person name="Yang X."/>
            <person name="Kang M."/>
            <person name="Yang Y."/>
            <person name="Xiong H."/>
            <person name="Wang M."/>
            <person name="Zhang Z."/>
            <person name="Wang Z."/>
            <person name="Wu H."/>
            <person name="Ma T."/>
            <person name="Liu J."/>
            <person name="Xi Z."/>
        </authorList>
    </citation>
    <scope>NUCLEOTIDE SEQUENCE [LARGE SCALE GENOMIC DNA]</scope>
    <source>
        <strain evidence="1">J267</strain>
        <tissue evidence="1">Leaf</tissue>
    </source>
</reference>
<accession>A0A5J5ANB3</accession>
<proteinExistence type="predicted"/>
<keyword evidence="2" id="KW-1185">Reference proteome</keyword>
<evidence type="ECO:0000313" key="1">
    <source>
        <dbReference type="EMBL" id="KAA8531176.1"/>
    </source>
</evidence>
<dbReference type="Proteomes" id="UP000325577">
    <property type="component" value="Linkage Group LG2"/>
</dbReference>
<dbReference type="EMBL" id="CM018043">
    <property type="protein sequence ID" value="KAA8531176.1"/>
    <property type="molecule type" value="Genomic_DNA"/>
</dbReference>
<organism evidence="1 2">
    <name type="scientific">Nyssa sinensis</name>
    <dbReference type="NCBI Taxonomy" id="561372"/>
    <lineage>
        <taxon>Eukaryota</taxon>
        <taxon>Viridiplantae</taxon>
        <taxon>Streptophyta</taxon>
        <taxon>Embryophyta</taxon>
        <taxon>Tracheophyta</taxon>
        <taxon>Spermatophyta</taxon>
        <taxon>Magnoliopsida</taxon>
        <taxon>eudicotyledons</taxon>
        <taxon>Gunneridae</taxon>
        <taxon>Pentapetalae</taxon>
        <taxon>asterids</taxon>
        <taxon>Cornales</taxon>
        <taxon>Nyssaceae</taxon>
        <taxon>Nyssa</taxon>
    </lineage>
</organism>
<sequence length="229" mass="25386">MLSDSTVRIDDAGNNGDEARASDTVTVILVGMFSHDPFRFDPFLPRIKHDSDLTAFFAKYQDTFLEDVIMNLGSEKSSRWIEGPTFDALELELFGIHIGIPTEQRVQSPSYGLDRDNFPCVPSKRRIFGVDDRMTEVTAMVCLEEVTPHSFVSIVKQFTSLVPSLSSISRKRTLEGSEDPKGKMVMIEKVSLFPVAPCPSTGVVFRDSGTNPHSLPAKQVSFFTHPAPA</sequence>
<name>A0A5J5ANB3_9ASTE</name>
<gene>
    <name evidence="1" type="ORF">F0562_005910</name>
</gene>